<keyword evidence="8" id="KW-1185">Reference proteome</keyword>
<evidence type="ECO:0000313" key="7">
    <source>
        <dbReference type="EMBL" id="QBD77457.1"/>
    </source>
</evidence>
<keyword evidence="3 6" id="KW-0812">Transmembrane</keyword>
<dbReference type="KEGG" id="kbs:EPA93_16240"/>
<sequence length="491" mass="52142">MSEVLEGAPVGESAEQDTTLKKNAIGLSEVLFQSITAMAPAAAVCFAMTSAYGLSGASTPLAVFLATIACAFIASCIGQLAIHIPSAGGMYTYISRSLGAKFGFLSAWVFLLAQPLLLPYVALIWGQYAEDLVKLLTGVDISWVIWTIIGCIILFALTFYGIKLSADASVILGAIEILVLLTLALTMIFASGGHNNLATFTPAFSPTGWSGIFQGMIFAFLAFVGFEAAAPLGEETSHPRRNIPLAVIFSAIGIGLFYVLASYASVIGWGIPAISGYANDATPWADLGKKFWGMLGPIIISFVIINSSIGNGNAGINATSRVAYAMGRVGALPASFARLSSHRTPSFAILLHTVVSAIITIGCGLLFGISGASNLIGTALTLGLLLLYFASCISTFVYYLRKRREDFRIVQHVIVPLVPLVILCFVFASQVYPIPAYPQNLSLPILAVWILLGIGYMFYLMRTNKEALARGSEIFLEEEGSEPAELAEAPA</sequence>
<gene>
    <name evidence="7" type="ORF">EPA93_16240</name>
</gene>
<feature type="transmembrane region" description="Helical" evidence="6">
    <location>
        <begin position="245"/>
        <end position="271"/>
    </location>
</feature>
<proteinExistence type="predicted"/>
<keyword evidence="4 6" id="KW-1133">Transmembrane helix</keyword>
<feature type="transmembrane region" description="Helical" evidence="6">
    <location>
        <begin position="441"/>
        <end position="460"/>
    </location>
</feature>
<dbReference type="AlphaFoldDB" id="A0A4P6JPY1"/>
<feature type="transmembrane region" description="Helical" evidence="6">
    <location>
        <begin position="143"/>
        <end position="162"/>
    </location>
</feature>
<dbReference type="PIRSF" id="PIRSF006060">
    <property type="entry name" value="AA_transporter"/>
    <property type="match status" value="1"/>
</dbReference>
<protein>
    <submittedName>
        <fullName evidence="7">APC family permease</fullName>
    </submittedName>
</protein>
<dbReference type="InterPro" id="IPR002293">
    <property type="entry name" value="AA/rel_permease1"/>
</dbReference>
<feature type="transmembrane region" description="Helical" evidence="6">
    <location>
        <begin position="30"/>
        <end position="55"/>
    </location>
</feature>
<feature type="transmembrane region" description="Helical" evidence="6">
    <location>
        <begin position="169"/>
        <end position="192"/>
    </location>
</feature>
<evidence type="ECO:0000256" key="1">
    <source>
        <dbReference type="ARBA" id="ARBA00004651"/>
    </source>
</evidence>
<dbReference type="OrthoDB" id="9762947at2"/>
<dbReference type="Gene3D" id="1.20.1740.10">
    <property type="entry name" value="Amino acid/polyamine transporter I"/>
    <property type="match status" value="1"/>
</dbReference>
<dbReference type="InterPro" id="IPR050367">
    <property type="entry name" value="APC_superfamily"/>
</dbReference>
<keyword evidence="2" id="KW-1003">Cell membrane</keyword>
<dbReference type="PANTHER" id="PTHR42770:SF11">
    <property type="entry name" value="INNER MEMBRANE TRANSPORT PROTEIN YBAT"/>
    <property type="match status" value="1"/>
</dbReference>
<evidence type="ECO:0000256" key="2">
    <source>
        <dbReference type="ARBA" id="ARBA00022475"/>
    </source>
</evidence>
<keyword evidence="5 6" id="KW-0472">Membrane</keyword>
<accession>A0A4P6JPY1</accession>
<organism evidence="7 8">
    <name type="scientific">Ktedonosporobacter rubrisoli</name>
    <dbReference type="NCBI Taxonomy" id="2509675"/>
    <lineage>
        <taxon>Bacteria</taxon>
        <taxon>Bacillati</taxon>
        <taxon>Chloroflexota</taxon>
        <taxon>Ktedonobacteria</taxon>
        <taxon>Ktedonobacterales</taxon>
        <taxon>Ktedonosporobacteraceae</taxon>
        <taxon>Ktedonosporobacter</taxon>
    </lineage>
</organism>
<dbReference type="Proteomes" id="UP000290365">
    <property type="component" value="Chromosome"/>
</dbReference>
<evidence type="ECO:0000256" key="4">
    <source>
        <dbReference type="ARBA" id="ARBA00022989"/>
    </source>
</evidence>
<dbReference type="RefSeq" id="WP_129888514.1">
    <property type="nucleotide sequence ID" value="NZ_CP035758.1"/>
</dbReference>
<feature type="transmembrane region" description="Helical" evidence="6">
    <location>
        <begin position="412"/>
        <end position="435"/>
    </location>
</feature>
<dbReference type="GO" id="GO:0005886">
    <property type="term" value="C:plasma membrane"/>
    <property type="evidence" value="ECO:0007669"/>
    <property type="project" value="UniProtKB-SubCell"/>
</dbReference>
<dbReference type="Pfam" id="PF13520">
    <property type="entry name" value="AA_permease_2"/>
    <property type="match status" value="1"/>
</dbReference>
<feature type="transmembrane region" description="Helical" evidence="6">
    <location>
        <begin position="102"/>
        <end position="123"/>
    </location>
</feature>
<feature type="transmembrane region" description="Helical" evidence="6">
    <location>
        <begin position="375"/>
        <end position="400"/>
    </location>
</feature>
<feature type="transmembrane region" description="Helical" evidence="6">
    <location>
        <begin position="61"/>
        <end position="82"/>
    </location>
</feature>
<evidence type="ECO:0000256" key="6">
    <source>
        <dbReference type="SAM" id="Phobius"/>
    </source>
</evidence>
<feature type="transmembrane region" description="Helical" evidence="6">
    <location>
        <begin position="291"/>
        <end position="309"/>
    </location>
</feature>
<evidence type="ECO:0000256" key="5">
    <source>
        <dbReference type="ARBA" id="ARBA00023136"/>
    </source>
</evidence>
<evidence type="ECO:0000313" key="8">
    <source>
        <dbReference type="Proteomes" id="UP000290365"/>
    </source>
</evidence>
<dbReference type="EMBL" id="CP035758">
    <property type="protein sequence ID" value="QBD77457.1"/>
    <property type="molecule type" value="Genomic_DNA"/>
</dbReference>
<feature type="transmembrane region" description="Helical" evidence="6">
    <location>
        <begin position="347"/>
        <end position="369"/>
    </location>
</feature>
<dbReference type="PANTHER" id="PTHR42770">
    <property type="entry name" value="AMINO ACID TRANSPORTER-RELATED"/>
    <property type="match status" value="1"/>
</dbReference>
<feature type="transmembrane region" description="Helical" evidence="6">
    <location>
        <begin position="212"/>
        <end position="233"/>
    </location>
</feature>
<evidence type="ECO:0000256" key="3">
    <source>
        <dbReference type="ARBA" id="ARBA00022692"/>
    </source>
</evidence>
<comment type="subcellular location">
    <subcellularLocation>
        <location evidence="1">Cell membrane</location>
        <topology evidence="1">Multi-pass membrane protein</topology>
    </subcellularLocation>
</comment>
<name>A0A4P6JPY1_KTERU</name>
<dbReference type="GO" id="GO:0022857">
    <property type="term" value="F:transmembrane transporter activity"/>
    <property type="evidence" value="ECO:0007669"/>
    <property type="project" value="InterPro"/>
</dbReference>
<reference evidence="7 8" key="1">
    <citation type="submission" date="2019-01" db="EMBL/GenBank/DDBJ databases">
        <title>Ktedonosporobacter rubrisoli SCAWS-G2.</title>
        <authorList>
            <person name="Huang Y."/>
            <person name="Yan B."/>
        </authorList>
    </citation>
    <scope>NUCLEOTIDE SEQUENCE [LARGE SCALE GENOMIC DNA]</scope>
    <source>
        <strain evidence="7 8">SCAWS-G2</strain>
    </source>
</reference>